<dbReference type="Proteomes" id="UP000436822">
    <property type="component" value="Unassembled WGS sequence"/>
</dbReference>
<evidence type="ECO:0000313" key="6">
    <source>
        <dbReference type="EMBL" id="GFE63229.1"/>
    </source>
</evidence>
<protein>
    <submittedName>
        <fullName evidence="6">Tricarballylate dehydrogenase</fullName>
    </submittedName>
</protein>
<dbReference type="NCBIfam" id="TIGR02485">
    <property type="entry name" value="CobZ_N-term"/>
    <property type="match status" value="1"/>
</dbReference>
<evidence type="ECO:0000256" key="1">
    <source>
        <dbReference type="ARBA" id="ARBA00001974"/>
    </source>
</evidence>
<accession>A0A6N6JCT0</accession>
<reference evidence="6 7" key="1">
    <citation type="submission" date="2019-12" db="EMBL/GenBank/DDBJ databases">
        <title>Litoreibacter badius sp. nov., a novel bacteriochlorophyll a-containing bacterium in the genus Litoreibacter.</title>
        <authorList>
            <person name="Kanamuro M."/>
            <person name="Takabe Y."/>
            <person name="Mori K."/>
            <person name="Takaichi S."/>
            <person name="Hanada S."/>
        </authorList>
    </citation>
    <scope>NUCLEOTIDE SEQUENCE [LARGE SCALE GENOMIC DNA]</scope>
    <source>
        <strain evidence="6 7">K6</strain>
    </source>
</reference>
<organism evidence="6 7">
    <name type="scientific">Litoreibacter roseus</name>
    <dbReference type="NCBI Taxonomy" id="2601869"/>
    <lineage>
        <taxon>Bacteria</taxon>
        <taxon>Pseudomonadati</taxon>
        <taxon>Pseudomonadota</taxon>
        <taxon>Alphaproteobacteria</taxon>
        <taxon>Rhodobacterales</taxon>
        <taxon>Roseobacteraceae</taxon>
        <taxon>Litoreibacter</taxon>
    </lineage>
</organism>
<dbReference type="PANTHER" id="PTHR43400:SF7">
    <property type="entry name" value="FAD-DEPENDENT OXIDOREDUCTASE 2 FAD BINDING DOMAIN-CONTAINING PROTEIN"/>
    <property type="match status" value="1"/>
</dbReference>
<dbReference type="InterPro" id="IPR012831">
    <property type="entry name" value="CobZ"/>
</dbReference>
<evidence type="ECO:0000259" key="5">
    <source>
        <dbReference type="Pfam" id="PF00890"/>
    </source>
</evidence>
<dbReference type="InterPro" id="IPR050315">
    <property type="entry name" value="FAD-oxidoreductase_2"/>
</dbReference>
<keyword evidence="7" id="KW-1185">Reference proteome</keyword>
<keyword evidence="3" id="KW-0274">FAD</keyword>
<dbReference type="Gene3D" id="3.90.700.10">
    <property type="entry name" value="Succinate dehydrogenase/fumarate reductase flavoprotein, catalytic domain"/>
    <property type="match status" value="1"/>
</dbReference>
<evidence type="ECO:0000313" key="7">
    <source>
        <dbReference type="Proteomes" id="UP000436822"/>
    </source>
</evidence>
<evidence type="ECO:0000256" key="4">
    <source>
        <dbReference type="ARBA" id="ARBA00023002"/>
    </source>
</evidence>
<dbReference type="GO" id="GO:0016491">
    <property type="term" value="F:oxidoreductase activity"/>
    <property type="evidence" value="ECO:0007669"/>
    <property type="project" value="UniProtKB-KW"/>
</dbReference>
<dbReference type="InterPro" id="IPR036188">
    <property type="entry name" value="FAD/NAD-bd_sf"/>
</dbReference>
<dbReference type="PANTHER" id="PTHR43400">
    <property type="entry name" value="FUMARATE REDUCTASE"/>
    <property type="match status" value="1"/>
</dbReference>
<feature type="domain" description="FAD-dependent oxidoreductase 2 FAD-binding" evidence="5">
    <location>
        <begin position="5"/>
        <end position="444"/>
    </location>
</feature>
<dbReference type="AlphaFoldDB" id="A0A6N6JCT0"/>
<dbReference type="OrthoDB" id="3178130at2"/>
<dbReference type="EMBL" id="BLJE01000001">
    <property type="protein sequence ID" value="GFE63229.1"/>
    <property type="molecule type" value="Genomic_DNA"/>
</dbReference>
<dbReference type="Gene3D" id="3.50.50.60">
    <property type="entry name" value="FAD/NAD(P)-binding domain"/>
    <property type="match status" value="1"/>
</dbReference>
<evidence type="ECO:0000256" key="3">
    <source>
        <dbReference type="ARBA" id="ARBA00022827"/>
    </source>
</evidence>
<comment type="cofactor">
    <cofactor evidence="1">
        <name>FAD</name>
        <dbReference type="ChEBI" id="CHEBI:57692"/>
    </cofactor>
</comment>
<name>A0A6N6JCT0_9RHOB</name>
<dbReference type="InterPro" id="IPR003953">
    <property type="entry name" value="FAD-dep_OxRdtase_2_FAD-bd"/>
</dbReference>
<dbReference type="SUPFAM" id="SSF51905">
    <property type="entry name" value="FAD/NAD(P)-binding domain"/>
    <property type="match status" value="1"/>
</dbReference>
<keyword evidence="2" id="KW-0285">Flavoprotein</keyword>
<proteinExistence type="predicted"/>
<keyword evidence="4" id="KW-0560">Oxidoreductase</keyword>
<evidence type="ECO:0000256" key="2">
    <source>
        <dbReference type="ARBA" id="ARBA00022630"/>
    </source>
</evidence>
<dbReference type="NCBIfam" id="NF006130">
    <property type="entry name" value="PRK08274.1"/>
    <property type="match status" value="1"/>
</dbReference>
<comment type="caution">
    <text evidence="6">The sequence shown here is derived from an EMBL/GenBank/DDBJ whole genome shotgun (WGS) entry which is preliminary data.</text>
</comment>
<dbReference type="InterPro" id="IPR027477">
    <property type="entry name" value="Succ_DH/fumarate_Rdtase_cat_sf"/>
</dbReference>
<sequence length="466" mass="50313">MKDYDVLIAGGGNAALCAAIAAAKGGASVCIVEAAPKAWRGGNTRHTRNCRIAHDEGNGILTGPYPVDEFMDDLMRVTKGVTDEELAELTLERSKELWDFLSAQGVRFQPSLGGTLSLGRTNAFFLGGGRSMLNALYITAEDAGVDVFYDTRVVGLNIENGFFLSADVEADWQTDAPQRREIQARSFVAAAGGFEANIEWLTEAWGPAAENFLIRGTPYNTGGVLKLLLDADVQRTGEPDQCHAVAVDGRAPKFDGGIVTRLDCVPFGVVLNAEGKRFYDEGEDFWPKRYAIWGRLVAAQPDQVGHVIIDAKSIDLFMPSVFPPETADTLEDLAAKIDLDPQTVKETIAAFNAACLPGSFDHTVHDDCRTEGLEPPKSHWARPIDTGPYYAYTLRPGITFTYMGVKVNRDARMVMADGSVSPNLFAAGEIMAGNILGQGYLAGIGMTIGSVFGRIAGEEAARYVRN</sequence>
<dbReference type="SUPFAM" id="SSF56425">
    <property type="entry name" value="Succinate dehydrogenase/fumarate reductase flavoprotein, catalytic domain"/>
    <property type="match status" value="1"/>
</dbReference>
<gene>
    <name evidence="6" type="ORF">KIN_03030</name>
</gene>
<dbReference type="Pfam" id="PF00890">
    <property type="entry name" value="FAD_binding_2"/>
    <property type="match status" value="1"/>
</dbReference>
<dbReference type="RefSeq" id="WP_159804185.1">
    <property type="nucleotide sequence ID" value="NZ_BLJE01000001.1"/>
</dbReference>